<name>A0A5Q2RC59_9ACTN</name>
<keyword evidence="1" id="KW-0812">Transmembrane</keyword>
<dbReference type="InterPro" id="IPR026898">
    <property type="entry name" value="PrsW"/>
</dbReference>
<dbReference type="PANTHER" id="PTHR36844">
    <property type="entry name" value="PROTEASE PRSW"/>
    <property type="match status" value="1"/>
</dbReference>
<dbReference type="GO" id="GO:0006508">
    <property type="term" value="P:proteolysis"/>
    <property type="evidence" value="ECO:0007669"/>
    <property type="project" value="UniProtKB-KW"/>
</dbReference>
<evidence type="ECO:0000313" key="2">
    <source>
        <dbReference type="EMBL" id="QGG94428.1"/>
    </source>
</evidence>
<organism evidence="2 3">
    <name type="scientific">Actinomarinicola tropica</name>
    <dbReference type="NCBI Taxonomy" id="2789776"/>
    <lineage>
        <taxon>Bacteria</taxon>
        <taxon>Bacillati</taxon>
        <taxon>Actinomycetota</taxon>
        <taxon>Acidimicrobiia</taxon>
        <taxon>Acidimicrobiales</taxon>
        <taxon>Iamiaceae</taxon>
        <taxon>Actinomarinicola</taxon>
    </lineage>
</organism>
<feature type="transmembrane region" description="Helical" evidence="1">
    <location>
        <begin position="48"/>
        <end position="65"/>
    </location>
</feature>
<sequence length="338" mass="36596">MSFPPVRGLARLPWRWIAHVSLAVTVVLFALALPQLADGDWSDLRTSALHHGWVLVWLLALSYLARSRSLLNVLGAAMGGFFTAMWISLTVGGRTAEWLGAYDPWQLSFAVPVIEEVAKVVPLLIVILAWRGRPDGSPGAVDLAILGVASGAGFAFHEDALWSRVSGSGFDTPLGWVLPTAHTDAGIVAGHAGWTGMVGLALGIWVVNRRRRWTALLPVAALALAIADHGLWNDPVLRGDWRAVLLDGWLPVVLFLVGTAVALVIETRRVHRATGGATTRLARNLPRLLVRSWSPWNLVLRIVRGTGIIRLSAMTAHQLAWLESGPRGARPATQEVRS</sequence>
<feature type="transmembrane region" description="Helical" evidence="1">
    <location>
        <begin position="185"/>
        <end position="206"/>
    </location>
</feature>
<feature type="transmembrane region" description="Helical" evidence="1">
    <location>
        <begin position="70"/>
        <end position="89"/>
    </location>
</feature>
<evidence type="ECO:0000313" key="3">
    <source>
        <dbReference type="Proteomes" id="UP000334019"/>
    </source>
</evidence>
<protein>
    <submittedName>
        <fullName evidence="2">PrsW family intramembrane metalloprotease</fullName>
    </submittedName>
</protein>
<dbReference type="KEGG" id="atq:GH723_04525"/>
<accession>A0A5Q2RC59</accession>
<keyword evidence="2" id="KW-0378">Hydrolase</keyword>
<proteinExistence type="predicted"/>
<dbReference type="RefSeq" id="WP_153758534.1">
    <property type="nucleotide sequence ID" value="NZ_CP045851.1"/>
</dbReference>
<feature type="transmembrane region" description="Helical" evidence="1">
    <location>
        <begin position="213"/>
        <end position="232"/>
    </location>
</feature>
<reference evidence="2 3" key="1">
    <citation type="submission" date="2019-11" db="EMBL/GenBank/DDBJ databases">
        <authorList>
            <person name="He Y."/>
        </authorList>
    </citation>
    <scope>NUCLEOTIDE SEQUENCE [LARGE SCALE GENOMIC DNA]</scope>
    <source>
        <strain evidence="2 3">SCSIO 58843</strain>
    </source>
</reference>
<keyword evidence="2" id="KW-0645">Protease</keyword>
<keyword evidence="1" id="KW-1133">Transmembrane helix</keyword>
<feature type="transmembrane region" description="Helical" evidence="1">
    <location>
        <begin position="109"/>
        <end position="130"/>
    </location>
</feature>
<gene>
    <name evidence="2" type="ORF">GH723_04525</name>
</gene>
<keyword evidence="1" id="KW-0472">Membrane</keyword>
<keyword evidence="2" id="KW-0482">Metalloprotease</keyword>
<dbReference type="PANTHER" id="PTHR36844:SF1">
    <property type="entry name" value="PROTEASE PRSW"/>
    <property type="match status" value="1"/>
</dbReference>
<dbReference type="Pfam" id="PF13367">
    <property type="entry name" value="PrsW-protease"/>
    <property type="match status" value="1"/>
</dbReference>
<evidence type="ECO:0000256" key="1">
    <source>
        <dbReference type="SAM" id="Phobius"/>
    </source>
</evidence>
<dbReference type="Proteomes" id="UP000334019">
    <property type="component" value="Chromosome"/>
</dbReference>
<keyword evidence="3" id="KW-1185">Reference proteome</keyword>
<dbReference type="EMBL" id="CP045851">
    <property type="protein sequence ID" value="QGG94428.1"/>
    <property type="molecule type" value="Genomic_DNA"/>
</dbReference>
<dbReference type="GO" id="GO:0008237">
    <property type="term" value="F:metallopeptidase activity"/>
    <property type="evidence" value="ECO:0007669"/>
    <property type="project" value="UniProtKB-KW"/>
</dbReference>
<feature type="transmembrane region" description="Helical" evidence="1">
    <location>
        <begin position="139"/>
        <end position="156"/>
    </location>
</feature>
<feature type="transmembrane region" description="Helical" evidence="1">
    <location>
        <begin position="244"/>
        <end position="265"/>
    </location>
</feature>
<dbReference type="AlphaFoldDB" id="A0A5Q2RC59"/>
<feature type="transmembrane region" description="Helical" evidence="1">
    <location>
        <begin position="12"/>
        <end position="36"/>
    </location>
</feature>